<sequence>MPGGQCAYSYMLHACMACGECTITVLDACRWGCTDLDLVLHKTASLRQCQHRTLERSSKCVWALKKRHLEACMGLISQTTSFFLFFQPLRSLGIVVLDMLETKEKKTSAWHSSSSTQQQLHQPIPPPAEPNAEV</sequence>
<evidence type="ECO:0000256" key="1">
    <source>
        <dbReference type="SAM" id="MobiDB-lite"/>
    </source>
</evidence>
<evidence type="ECO:0000313" key="3">
    <source>
        <dbReference type="Proteomes" id="UP001222027"/>
    </source>
</evidence>
<proteinExistence type="predicted"/>
<organism evidence="2 3">
    <name type="scientific">Ensete ventricosum</name>
    <name type="common">Abyssinian banana</name>
    <name type="synonym">Musa ensete</name>
    <dbReference type="NCBI Taxonomy" id="4639"/>
    <lineage>
        <taxon>Eukaryota</taxon>
        <taxon>Viridiplantae</taxon>
        <taxon>Streptophyta</taxon>
        <taxon>Embryophyta</taxon>
        <taxon>Tracheophyta</taxon>
        <taxon>Spermatophyta</taxon>
        <taxon>Magnoliopsida</taxon>
        <taxon>Liliopsida</taxon>
        <taxon>Zingiberales</taxon>
        <taxon>Musaceae</taxon>
        <taxon>Ensete</taxon>
    </lineage>
</organism>
<feature type="compositionally biased region" description="Pro residues" evidence="1">
    <location>
        <begin position="123"/>
        <end position="134"/>
    </location>
</feature>
<dbReference type="AlphaFoldDB" id="A0AAV8QTA6"/>
<dbReference type="Proteomes" id="UP001222027">
    <property type="component" value="Unassembled WGS sequence"/>
</dbReference>
<comment type="caution">
    <text evidence="2">The sequence shown here is derived from an EMBL/GenBank/DDBJ whole genome shotgun (WGS) entry which is preliminary data.</text>
</comment>
<name>A0AAV8QTA6_ENSVE</name>
<dbReference type="EMBL" id="JAQQAF010000005">
    <property type="protein sequence ID" value="KAJ8483743.1"/>
    <property type="molecule type" value="Genomic_DNA"/>
</dbReference>
<feature type="region of interest" description="Disordered" evidence="1">
    <location>
        <begin position="108"/>
        <end position="134"/>
    </location>
</feature>
<evidence type="ECO:0000313" key="2">
    <source>
        <dbReference type="EMBL" id="KAJ8483743.1"/>
    </source>
</evidence>
<accession>A0AAV8QTA6</accession>
<reference evidence="2 3" key="1">
    <citation type="submission" date="2022-12" db="EMBL/GenBank/DDBJ databases">
        <title>Chromosome-scale assembly of the Ensete ventricosum genome.</title>
        <authorList>
            <person name="Dussert Y."/>
            <person name="Stocks J."/>
            <person name="Wendawek A."/>
            <person name="Woldeyes F."/>
            <person name="Nichols R.A."/>
            <person name="Borrell J.S."/>
        </authorList>
    </citation>
    <scope>NUCLEOTIDE SEQUENCE [LARGE SCALE GENOMIC DNA]</scope>
    <source>
        <strain evidence="3">cv. Maze</strain>
        <tissue evidence="2">Seeds</tissue>
    </source>
</reference>
<keyword evidence="3" id="KW-1185">Reference proteome</keyword>
<protein>
    <submittedName>
        <fullName evidence="2">Uncharacterized protein</fullName>
    </submittedName>
</protein>
<feature type="compositionally biased region" description="Low complexity" evidence="1">
    <location>
        <begin position="111"/>
        <end position="122"/>
    </location>
</feature>
<gene>
    <name evidence="2" type="ORF">OPV22_016228</name>
</gene>